<keyword evidence="3 6" id="KW-0808">Transferase</keyword>
<dbReference type="PROSITE" id="PS00723">
    <property type="entry name" value="POLYPRENYL_SYNTHASE_1"/>
    <property type="match status" value="1"/>
</dbReference>
<dbReference type="InterPro" id="IPR000092">
    <property type="entry name" value="Polyprenyl_synt"/>
</dbReference>
<dbReference type="EMBL" id="PJNB01000001">
    <property type="protein sequence ID" value="PKW17963.1"/>
    <property type="molecule type" value="Genomic_DNA"/>
</dbReference>
<dbReference type="GO" id="GO:0004659">
    <property type="term" value="F:prenyltransferase activity"/>
    <property type="evidence" value="ECO:0007669"/>
    <property type="project" value="InterPro"/>
</dbReference>
<dbReference type="PANTHER" id="PTHR12001">
    <property type="entry name" value="GERANYLGERANYL PYROPHOSPHATE SYNTHASE"/>
    <property type="match status" value="1"/>
</dbReference>
<dbReference type="STRING" id="994479.GCA_000194155_05849"/>
<dbReference type="SFLD" id="SFLDS00005">
    <property type="entry name" value="Isoprenoid_Synthase_Type_I"/>
    <property type="match status" value="1"/>
</dbReference>
<keyword evidence="8" id="KW-1185">Reference proteome</keyword>
<reference evidence="7" key="1">
    <citation type="submission" date="2017-12" db="EMBL/GenBank/DDBJ databases">
        <title>Sequencing the genomes of 1000 Actinobacteria strains.</title>
        <authorList>
            <person name="Klenk H.-P."/>
        </authorList>
    </citation>
    <scope>NUCLEOTIDE SEQUENCE [LARGE SCALE GENOMIC DNA]</scope>
    <source>
        <strain evidence="7">DSM 44228</strain>
    </source>
</reference>
<dbReference type="Proteomes" id="UP000233786">
    <property type="component" value="Unassembled WGS sequence"/>
</dbReference>
<evidence type="ECO:0000256" key="4">
    <source>
        <dbReference type="ARBA" id="ARBA00022723"/>
    </source>
</evidence>
<dbReference type="GO" id="GO:0046872">
    <property type="term" value="F:metal ion binding"/>
    <property type="evidence" value="ECO:0007669"/>
    <property type="project" value="UniProtKB-KW"/>
</dbReference>
<dbReference type="SUPFAM" id="SSF48576">
    <property type="entry name" value="Terpenoid synthases"/>
    <property type="match status" value="1"/>
</dbReference>
<evidence type="ECO:0000256" key="5">
    <source>
        <dbReference type="ARBA" id="ARBA00022842"/>
    </source>
</evidence>
<dbReference type="PANTHER" id="PTHR12001:SF85">
    <property type="entry name" value="SHORT CHAIN ISOPRENYL DIPHOSPHATE SYNTHASE"/>
    <property type="match status" value="1"/>
</dbReference>
<accession>A0A2N3Y501</accession>
<name>A0A2N3Y501_SACSN</name>
<comment type="cofactor">
    <cofactor evidence="1">
        <name>Mg(2+)</name>
        <dbReference type="ChEBI" id="CHEBI:18420"/>
    </cofactor>
</comment>
<evidence type="ECO:0000256" key="1">
    <source>
        <dbReference type="ARBA" id="ARBA00001946"/>
    </source>
</evidence>
<dbReference type="GO" id="GO:0008299">
    <property type="term" value="P:isoprenoid biosynthetic process"/>
    <property type="evidence" value="ECO:0007669"/>
    <property type="project" value="InterPro"/>
</dbReference>
<sequence length="336" mass="34807">MTAAHSLIHEVTSSAVATDIRRALTARWPATGERLDEVARYALLSPGKLLRPLVLAASAEAVGGDREAVMPAALAVEYLHAASLVHDDIIDGDDTRRGRASVHARYSVSDAIVTGDALIIKLFGALAECTVPETNILSAVRILARAGEDLCRGQVQEALLVPPAHDTPGSGLAAYLQVAALKTGALFRGSCQAGAVLGGGSPDEVGVVTEFAEHAGLAFQMYDDLLPFLGDPEITGKPGTSDVANLRPTFPVLLAHREGGPAERSRIEQVLAGGLRPDAALAALREVVVATGALDLALAQAREEVRLAKSGLGVLPVAEAAGLLGAVAELAARRDR</sequence>
<comment type="caution">
    <text evidence="7">The sequence shown here is derived from an EMBL/GenBank/DDBJ whole genome shotgun (WGS) entry which is preliminary data.</text>
</comment>
<evidence type="ECO:0000256" key="2">
    <source>
        <dbReference type="ARBA" id="ARBA00006706"/>
    </source>
</evidence>
<dbReference type="RefSeq" id="WP_010312125.1">
    <property type="nucleotide sequence ID" value="NZ_CP061007.1"/>
</dbReference>
<dbReference type="CDD" id="cd00685">
    <property type="entry name" value="Trans_IPPS_HT"/>
    <property type="match status" value="1"/>
</dbReference>
<evidence type="ECO:0000313" key="8">
    <source>
        <dbReference type="Proteomes" id="UP000233786"/>
    </source>
</evidence>
<protein>
    <submittedName>
        <fullName evidence="7">Geranylgeranyl diphosphate synthase type I</fullName>
    </submittedName>
</protein>
<comment type="similarity">
    <text evidence="2 6">Belongs to the FPP/GGPP synthase family.</text>
</comment>
<dbReference type="Pfam" id="PF00348">
    <property type="entry name" value="polyprenyl_synt"/>
    <property type="match status" value="1"/>
</dbReference>
<dbReference type="InterPro" id="IPR008949">
    <property type="entry name" value="Isoprenoid_synthase_dom_sf"/>
</dbReference>
<keyword evidence="5" id="KW-0460">Magnesium</keyword>
<dbReference type="Gene3D" id="1.10.600.10">
    <property type="entry name" value="Farnesyl Diphosphate Synthase"/>
    <property type="match status" value="1"/>
</dbReference>
<evidence type="ECO:0000313" key="7">
    <source>
        <dbReference type="EMBL" id="PKW17963.1"/>
    </source>
</evidence>
<dbReference type="AlphaFoldDB" id="A0A2N3Y501"/>
<organism evidence="7 8">
    <name type="scientific">Saccharopolyspora spinosa</name>
    <dbReference type="NCBI Taxonomy" id="60894"/>
    <lineage>
        <taxon>Bacteria</taxon>
        <taxon>Bacillati</taxon>
        <taxon>Actinomycetota</taxon>
        <taxon>Actinomycetes</taxon>
        <taxon>Pseudonocardiales</taxon>
        <taxon>Pseudonocardiaceae</taxon>
        <taxon>Saccharopolyspora</taxon>
    </lineage>
</organism>
<gene>
    <name evidence="7" type="ORF">A8926_6005</name>
</gene>
<proteinExistence type="inferred from homology"/>
<dbReference type="InterPro" id="IPR033749">
    <property type="entry name" value="Polyprenyl_synt_CS"/>
</dbReference>
<evidence type="ECO:0000256" key="6">
    <source>
        <dbReference type="RuleBase" id="RU004466"/>
    </source>
</evidence>
<keyword evidence="4" id="KW-0479">Metal-binding</keyword>
<evidence type="ECO:0000256" key="3">
    <source>
        <dbReference type="ARBA" id="ARBA00022679"/>
    </source>
</evidence>
<dbReference type="OrthoDB" id="4497239at2"/>